<proteinExistence type="predicted"/>
<dbReference type="EMBL" id="CAFBND010000007">
    <property type="protein sequence ID" value="CAB4928541.1"/>
    <property type="molecule type" value="Genomic_DNA"/>
</dbReference>
<accession>A0A6J7S5M8</accession>
<reference evidence="3" key="1">
    <citation type="submission" date="2020-05" db="EMBL/GenBank/DDBJ databases">
        <authorList>
            <person name="Chiriac C."/>
            <person name="Salcher M."/>
            <person name="Ghai R."/>
            <person name="Kavagutti S V."/>
        </authorList>
    </citation>
    <scope>NUCLEOTIDE SEQUENCE</scope>
</reference>
<evidence type="ECO:0000259" key="1">
    <source>
        <dbReference type="Pfam" id="PF23212"/>
    </source>
</evidence>
<evidence type="ECO:0000313" key="2">
    <source>
        <dbReference type="EMBL" id="CAB4928541.1"/>
    </source>
</evidence>
<name>A0A6J7S5M8_9ZZZZ</name>
<dbReference type="SUPFAM" id="SSF159245">
    <property type="entry name" value="AttH-like"/>
    <property type="match status" value="1"/>
</dbReference>
<dbReference type="AlphaFoldDB" id="A0A6J7S5M8"/>
<organism evidence="3">
    <name type="scientific">freshwater metagenome</name>
    <dbReference type="NCBI Taxonomy" id="449393"/>
    <lineage>
        <taxon>unclassified sequences</taxon>
        <taxon>metagenomes</taxon>
        <taxon>ecological metagenomes</taxon>
    </lineage>
</organism>
<sequence length="310" mass="34416">MSVPPLDPRHYERHQLAPHHAARESLSYMLQIPEDGIAGFVYTWVNSESVAGAALCLYGPAVGPEALFIGVDGVQVPAEQCFADWNVGGLSLQHGERTTCVFTGEEASIEFSFEGTHPPYNYGAHPDGALPWMADDRYEQSGRWQGSLTLRGRTIPFDTISHRDQSWGIRDWGMCQHYRWLQANAGPDYSVNFTQDVVLGHVNVRGYVYRDGEMAQITELACDYELDSTMVHRTLEAVIKDDAGRTTTLRGITYATMEFPFPPTTTLVVCSDTIEIDGHPGTGQFDLLWASDYIDYVRAHGLPALPGRAT</sequence>
<dbReference type="EMBL" id="CAFBPU010000036">
    <property type="protein sequence ID" value="CAB5036369.1"/>
    <property type="molecule type" value="Genomic_DNA"/>
</dbReference>
<feature type="domain" description="DUF7064" evidence="1">
    <location>
        <begin position="171"/>
        <end position="289"/>
    </location>
</feature>
<dbReference type="InterPro" id="IPR055492">
    <property type="entry name" value="DUF7064"/>
</dbReference>
<protein>
    <submittedName>
        <fullName evidence="3">Unannotated protein</fullName>
    </submittedName>
</protein>
<evidence type="ECO:0000313" key="3">
    <source>
        <dbReference type="EMBL" id="CAB5036369.1"/>
    </source>
</evidence>
<dbReference type="Pfam" id="PF23212">
    <property type="entry name" value="DUF7064"/>
    <property type="match status" value="1"/>
</dbReference>
<gene>
    <name evidence="2" type="ORF">UFOPK3752_00276</name>
    <name evidence="3" type="ORF">UFOPK4150_01635</name>
</gene>